<gene>
    <name evidence="2" type="ORF">L210DRAFT_3528349</name>
</gene>
<name>A0AAD4C0W7_BOLED</name>
<protein>
    <submittedName>
        <fullName evidence="2">Uncharacterized protein</fullName>
    </submittedName>
</protein>
<keyword evidence="3" id="KW-1185">Reference proteome</keyword>
<dbReference type="EMBL" id="WHUW01000005">
    <property type="protein sequence ID" value="KAF8445762.1"/>
    <property type="molecule type" value="Genomic_DNA"/>
</dbReference>
<feature type="compositionally biased region" description="Basic residues" evidence="1">
    <location>
        <begin position="32"/>
        <end position="45"/>
    </location>
</feature>
<feature type="compositionally biased region" description="Acidic residues" evidence="1">
    <location>
        <begin position="160"/>
        <end position="180"/>
    </location>
</feature>
<comment type="caution">
    <text evidence="2">The sequence shown here is derived from an EMBL/GenBank/DDBJ whole genome shotgun (WGS) entry which is preliminary data.</text>
</comment>
<feature type="region of interest" description="Disordered" evidence="1">
    <location>
        <begin position="1"/>
        <end position="58"/>
    </location>
</feature>
<evidence type="ECO:0000313" key="3">
    <source>
        <dbReference type="Proteomes" id="UP001194468"/>
    </source>
</evidence>
<reference evidence="2" key="2">
    <citation type="journal article" date="2020" name="Nat. Commun.">
        <title>Large-scale genome sequencing of mycorrhizal fungi provides insights into the early evolution of symbiotic traits.</title>
        <authorList>
            <person name="Miyauchi S."/>
            <person name="Kiss E."/>
            <person name="Kuo A."/>
            <person name="Drula E."/>
            <person name="Kohler A."/>
            <person name="Sanchez-Garcia M."/>
            <person name="Morin E."/>
            <person name="Andreopoulos B."/>
            <person name="Barry K.W."/>
            <person name="Bonito G."/>
            <person name="Buee M."/>
            <person name="Carver A."/>
            <person name="Chen C."/>
            <person name="Cichocki N."/>
            <person name="Clum A."/>
            <person name="Culley D."/>
            <person name="Crous P.W."/>
            <person name="Fauchery L."/>
            <person name="Girlanda M."/>
            <person name="Hayes R.D."/>
            <person name="Keri Z."/>
            <person name="LaButti K."/>
            <person name="Lipzen A."/>
            <person name="Lombard V."/>
            <person name="Magnuson J."/>
            <person name="Maillard F."/>
            <person name="Murat C."/>
            <person name="Nolan M."/>
            <person name="Ohm R.A."/>
            <person name="Pangilinan J."/>
            <person name="Pereira M.F."/>
            <person name="Perotto S."/>
            <person name="Peter M."/>
            <person name="Pfister S."/>
            <person name="Riley R."/>
            <person name="Sitrit Y."/>
            <person name="Stielow J.B."/>
            <person name="Szollosi G."/>
            <person name="Zifcakova L."/>
            <person name="Stursova M."/>
            <person name="Spatafora J.W."/>
            <person name="Tedersoo L."/>
            <person name="Vaario L.M."/>
            <person name="Yamada A."/>
            <person name="Yan M."/>
            <person name="Wang P."/>
            <person name="Xu J."/>
            <person name="Bruns T."/>
            <person name="Baldrian P."/>
            <person name="Vilgalys R."/>
            <person name="Dunand C."/>
            <person name="Henrissat B."/>
            <person name="Grigoriev I.V."/>
            <person name="Hibbett D."/>
            <person name="Nagy L.G."/>
            <person name="Martin F.M."/>
        </authorList>
    </citation>
    <scope>NUCLEOTIDE SEQUENCE</scope>
    <source>
        <strain evidence="2">BED1</strain>
    </source>
</reference>
<feature type="region of interest" description="Disordered" evidence="1">
    <location>
        <begin position="154"/>
        <end position="190"/>
    </location>
</feature>
<sequence>MKRALDAGDLVPSQSLIPPSPPPQDTISRNTGKGKARITTGRKKLRVEAEESDGEVDSPDEITFKVADTRLDRSKDRHADNLEWDPLLHFGTRNHDTTAIDANHHASGTLTVDLPDKFRRVLAISPVQCQNSTEERVVRGLLYGDRVGHFHPTRGGDIWDAGETDEGALGDAETEDDWEGEPVPWEVGEL</sequence>
<evidence type="ECO:0000313" key="2">
    <source>
        <dbReference type="EMBL" id="KAF8445762.1"/>
    </source>
</evidence>
<reference evidence="2" key="1">
    <citation type="submission" date="2019-10" db="EMBL/GenBank/DDBJ databases">
        <authorList>
            <consortium name="DOE Joint Genome Institute"/>
            <person name="Kuo A."/>
            <person name="Miyauchi S."/>
            <person name="Kiss E."/>
            <person name="Drula E."/>
            <person name="Kohler A."/>
            <person name="Sanchez-Garcia M."/>
            <person name="Andreopoulos B."/>
            <person name="Barry K.W."/>
            <person name="Bonito G."/>
            <person name="Buee M."/>
            <person name="Carver A."/>
            <person name="Chen C."/>
            <person name="Cichocki N."/>
            <person name="Clum A."/>
            <person name="Culley D."/>
            <person name="Crous P.W."/>
            <person name="Fauchery L."/>
            <person name="Girlanda M."/>
            <person name="Hayes R."/>
            <person name="Keri Z."/>
            <person name="LaButti K."/>
            <person name="Lipzen A."/>
            <person name="Lombard V."/>
            <person name="Magnuson J."/>
            <person name="Maillard F."/>
            <person name="Morin E."/>
            <person name="Murat C."/>
            <person name="Nolan M."/>
            <person name="Ohm R."/>
            <person name="Pangilinan J."/>
            <person name="Pereira M."/>
            <person name="Perotto S."/>
            <person name="Peter M."/>
            <person name="Riley R."/>
            <person name="Sitrit Y."/>
            <person name="Stielow B."/>
            <person name="Szollosi G."/>
            <person name="Zifcakova L."/>
            <person name="Stursova M."/>
            <person name="Spatafora J.W."/>
            <person name="Tedersoo L."/>
            <person name="Vaario L.-M."/>
            <person name="Yamada A."/>
            <person name="Yan M."/>
            <person name="Wang P."/>
            <person name="Xu J."/>
            <person name="Bruns T."/>
            <person name="Baldrian P."/>
            <person name="Vilgalys R."/>
            <person name="Henrissat B."/>
            <person name="Grigoriev I.V."/>
            <person name="Hibbett D."/>
            <person name="Nagy L.G."/>
            <person name="Martin F.M."/>
        </authorList>
    </citation>
    <scope>NUCLEOTIDE SEQUENCE</scope>
    <source>
        <strain evidence="2">BED1</strain>
    </source>
</reference>
<organism evidence="2 3">
    <name type="scientific">Boletus edulis BED1</name>
    <dbReference type="NCBI Taxonomy" id="1328754"/>
    <lineage>
        <taxon>Eukaryota</taxon>
        <taxon>Fungi</taxon>
        <taxon>Dikarya</taxon>
        <taxon>Basidiomycota</taxon>
        <taxon>Agaricomycotina</taxon>
        <taxon>Agaricomycetes</taxon>
        <taxon>Agaricomycetidae</taxon>
        <taxon>Boletales</taxon>
        <taxon>Boletineae</taxon>
        <taxon>Boletaceae</taxon>
        <taxon>Boletoideae</taxon>
        <taxon>Boletus</taxon>
    </lineage>
</organism>
<evidence type="ECO:0000256" key="1">
    <source>
        <dbReference type="SAM" id="MobiDB-lite"/>
    </source>
</evidence>
<dbReference type="AlphaFoldDB" id="A0AAD4C0W7"/>
<accession>A0AAD4C0W7</accession>
<dbReference type="Proteomes" id="UP001194468">
    <property type="component" value="Unassembled WGS sequence"/>
</dbReference>
<proteinExistence type="predicted"/>